<evidence type="ECO:0000313" key="3">
    <source>
        <dbReference type="WBParaSite" id="SBAD_0001351401-mRNA-1"/>
    </source>
</evidence>
<organism evidence="3">
    <name type="scientific">Soboliphyme baturini</name>
    <dbReference type="NCBI Taxonomy" id="241478"/>
    <lineage>
        <taxon>Eukaryota</taxon>
        <taxon>Metazoa</taxon>
        <taxon>Ecdysozoa</taxon>
        <taxon>Nematoda</taxon>
        <taxon>Enoplea</taxon>
        <taxon>Dorylaimia</taxon>
        <taxon>Dioctophymatida</taxon>
        <taxon>Dioctophymatoidea</taxon>
        <taxon>Soboliphymatidae</taxon>
        <taxon>Soboliphyme</taxon>
    </lineage>
</organism>
<dbReference type="WBParaSite" id="SBAD_0001351401-mRNA-1">
    <property type="protein sequence ID" value="SBAD_0001351401-mRNA-1"/>
    <property type="gene ID" value="SBAD_0001351401"/>
</dbReference>
<dbReference type="EMBL" id="UZAM01020208">
    <property type="protein sequence ID" value="VDP54039.1"/>
    <property type="molecule type" value="Genomic_DNA"/>
</dbReference>
<accession>A0A183JB50</accession>
<evidence type="ECO:0000313" key="2">
    <source>
        <dbReference type="Proteomes" id="UP000270296"/>
    </source>
</evidence>
<name>A0A183JB50_9BILA</name>
<reference evidence="1 2" key="2">
    <citation type="submission" date="2018-11" db="EMBL/GenBank/DDBJ databases">
        <authorList>
            <consortium name="Pathogen Informatics"/>
        </authorList>
    </citation>
    <scope>NUCLEOTIDE SEQUENCE [LARGE SCALE GENOMIC DNA]</scope>
</reference>
<gene>
    <name evidence="1" type="ORF">SBAD_LOCUS13098</name>
</gene>
<dbReference type="AlphaFoldDB" id="A0A183JB50"/>
<evidence type="ECO:0000313" key="1">
    <source>
        <dbReference type="EMBL" id="VDP54039.1"/>
    </source>
</evidence>
<dbReference type="Proteomes" id="UP000270296">
    <property type="component" value="Unassembled WGS sequence"/>
</dbReference>
<reference evidence="3" key="1">
    <citation type="submission" date="2016-06" db="UniProtKB">
        <authorList>
            <consortium name="WormBaseParasite"/>
        </authorList>
    </citation>
    <scope>IDENTIFICATION</scope>
</reference>
<sequence>MHDHWMMGVINLARATRFRMGHRQLANFRTSLESDALLLTEQTLACQWLVRPGLEAASKPHVLQRKPMRVVQVGASGATFGSG</sequence>
<keyword evidence="2" id="KW-1185">Reference proteome</keyword>
<protein>
    <submittedName>
        <fullName evidence="3">ISXo8 transposase</fullName>
    </submittedName>
</protein>
<proteinExistence type="predicted"/>